<sequence>MEGGRGIRIPSPTAQAGLREAKRLTAACGIPFESSRGGCIAVYYSRKKVEEVPEELTEVWSCTNDGCNGWMRDNFAFAVEPTCQLCQSPMTKEARMLPQLVNTNQDQRAVRNAVK</sequence>
<evidence type="ECO:0008006" key="3">
    <source>
        <dbReference type="Google" id="ProtNLM"/>
    </source>
</evidence>
<dbReference type="Proteomes" id="UP000249522">
    <property type="component" value="Unassembled WGS sequence"/>
</dbReference>
<dbReference type="InterPro" id="IPR025916">
    <property type="entry name" value="YdjO"/>
</dbReference>
<dbReference type="OrthoDB" id="1955171at2"/>
<accession>A0A2W1L9F7</accession>
<reference evidence="1 2" key="1">
    <citation type="submission" date="2018-06" db="EMBL/GenBank/DDBJ databases">
        <title>Paenibacillus imtechensis sp. nov.</title>
        <authorList>
            <person name="Pinnaka A.K."/>
            <person name="Singh H."/>
            <person name="Kaur M."/>
        </authorList>
    </citation>
    <scope>NUCLEOTIDE SEQUENCE [LARGE SCALE GENOMIC DNA]</scope>
    <source>
        <strain evidence="1 2">SMB1</strain>
    </source>
</reference>
<comment type="caution">
    <text evidence="1">The sequence shown here is derived from an EMBL/GenBank/DDBJ whole genome shotgun (WGS) entry which is preliminary data.</text>
</comment>
<dbReference type="AlphaFoldDB" id="A0A2W1L9F7"/>
<evidence type="ECO:0000313" key="2">
    <source>
        <dbReference type="Proteomes" id="UP000249522"/>
    </source>
</evidence>
<protein>
    <recommendedName>
        <fullName evidence="3">Cold-shock protein</fullName>
    </recommendedName>
</protein>
<dbReference type="EMBL" id="QKRB01000044">
    <property type="protein sequence ID" value="PZD95389.1"/>
    <property type="molecule type" value="Genomic_DNA"/>
</dbReference>
<gene>
    <name evidence="1" type="ORF">DNH61_12690</name>
</gene>
<organism evidence="1 2">
    <name type="scientific">Paenibacillus sambharensis</name>
    <dbReference type="NCBI Taxonomy" id="1803190"/>
    <lineage>
        <taxon>Bacteria</taxon>
        <taxon>Bacillati</taxon>
        <taxon>Bacillota</taxon>
        <taxon>Bacilli</taxon>
        <taxon>Bacillales</taxon>
        <taxon>Paenibacillaceae</taxon>
        <taxon>Paenibacillus</taxon>
    </lineage>
</organism>
<dbReference type="Pfam" id="PF14169">
    <property type="entry name" value="YdjO"/>
    <property type="match status" value="1"/>
</dbReference>
<keyword evidence="2" id="KW-1185">Reference proteome</keyword>
<name>A0A2W1L9F7_9BACL</name>
<proteinExistence type="predicted"/>
<evidence type="ECO:0000313" key="1">
    <source>
        <dbReference type="EMBL" id="PZD95389.1"/>
    </source>
</evidence>